<dbReference type="AlphaFoldDB" id="A0A1D1Z4W3"/>
<accession>A0A1D1Z4W3</accession>
<organism evidence="2">
    <name type="scientific">Anthurium amnicola</name>
    <dbReference type="NCBI Taxonomy" id="1678845"/>
    <lineage>
        <taxon>Eukaryota</taxon>
        <taxon>Viridiplantae</taxon>
        <taxon>Streptophyta</taxon>
        <taxon>Embryophyta</taxon>
        <taxon>Tracheophyta</taxon>
        <taxon>Spermatophyta</taxon>
        <taxon>Magnoliopsida</taxon>
        <taxon>Liliopsida</taxon>
        <taxon>Araceae</taxon>
        <taxon>Pothoideae</taxon>
        <taxon>Potheae</taxon>
        <taxon>Anthurium</taxon>
    </lineage>
</organism>
<feature type="region of interest" description="Disordered" evidence="1">
    <location>
        <begin position="1"/>
        <end position="68"/>
    </location>
</feature>
<gene>
    <name evidence="2" type="primary">thiC_11</name>
    <name evidence="2" type="ORF">g.121382</name>
</gene>
<feature type="compositionally biased region" description="Polar residues" evidence="1">
    <location>
        <begin position="1"/>
        <end position="24"/>
    </location>
</feature>
<dbReference type="EMBL" id="GDJX01006084">
    <property type="protein sequence ID" value="JAT61852.1"/>
    <property type="molecule type" value="Transcribed_RNA"/>
</dbReference>
<reference evidence="2" key="1">
    <citation type="submission" date="2015-07" db="EMBL/GenBank/DDBJ databases">
        <title>Transcriptome Assembly of Anthurium amnicola.</title>
        <authorList>
            <person name="Suzuki J."/>
        </authorList>
    </citation>
    <scope>NUCLEOTIDE SEQUENCE</scope>
</reference>
<feature type="non-terminal residue" evidence="2">
    <location>
        <position position="102"/>
    </location>
</feature>
<proteinExistence type="predicted"/>
<evidence type="ECO:0000256" key="1">
    <source>
        <dbReference type="SAM" id="MobiDB-lite"/>
    </source>
</evidence>
<name>A0A1D1Z4W3_9ARAE</name>
<protein>
    <submittedName>
        <fullName evidence="2">Phosphomethylpyrimidine synthase</fullName>
    </submittedName>
</protein>
<feature type="compositionally biased region" description="Polar residues" evidence="1">
    <location>
        <begin position="41"/>
        <end position="51"/>
    </location>
</feature>
<sequence>MQQMTELCGSMTATGTYSFGSSQAVPPRRPGHRYRDDLCSGSHQSASTPSPHSGGITPEDAYEATLPSRWSTSRLSDASHYQDEVPIPETQFTDLLIRGTGT</sequence>
<evidence type="ECO:0000313" key="2">
    <source>
        <dbReference type="EMBL" id="JAT61852.1"/>
    </source>
</evidence>